<evidence type="ECO:0000256" key="13">
    <source>
        <dbReference type="ARBA" id="ARBA00022777"/>
    </source>
</evidence>
<proteinExistence type="inferred from homology"/>
<dbReference type="GO" id="GO:0005524">
    <property type="term" value="F:ATP binding"/>
    <property type="evidence" value="ECO:0007669"/>
    <property type="project" value="UniProtKB-KW"/>
</dbReference>
<evidence type="ECO:0000256" key="15">
    <source>
        <dbReference type="ARBA" id="ARBA00023134"/>
    </source>
</evidence>
<evidence type="ECO:0000256" key="14">
    <source>
        <dbReference type="ARBA" id="ARBA00022840"/>
    </source>
</evidence>
<comment type="similarity">
    <text evidence="7">Belongs to the CobU/CobP family.</text>
</comment>
<keyword evidence="15 19" id="KW-0342">GTP-binding</keyword>
<dbReference type="GO" id="GO:0009236">
    <property type="term" value="P:cobalamin biosynthetic process"/>
    <property type="evidence" value="ECO:0007669"/>
    <property type="project" value="UniProtKB-KW"/>
</dbReference>
<comment type="catalytic activity">
    <reaction evidence="2">
        <text>adenosylcob(III)inamide phosphate + GTP + H(+) = adenosylcob(III)inamide-GDP + diphosphate</text>
        <dbReference type="Rhea" id="RHEA:22712"/>
        <dbReference type="ChEBI" id="CHEBI:15378"/>
        <dbReference type="ChEBI" id="CHEBI:33019"/>
        <dbReference type="ChEBI" id="CHEBI:37565"/>
        <dbReference type="ChEBI" id="CHEBI:58502"/>
        <dbReference type="ChEBI" id="CHEBI:60487"/>
        <dbReference type="EC" id="2.7.7.62"/>
    </reaction>
</comment>
<dbReference type="PANTHER" id="PTHR34848:SF1">
    <property type="entry name" value="BIFUNCTIONAL ADENOSYLCOBALAMIN BIOSYNTHESIS PROTEIN COBU"/>
    <property type="match status" value="1"/>
</dbReference>
<feature type="binding site" evidence="19">
    <location>
        <position position="93"/>
    </location>
    <ligand>
        <name>GTP</name>
        <dbReference type="ChEBI" id="CHEBI:37565"/>
    </ligand>
</feature>
<evidence type="ECO:0000256" key="11">
    <source>
        <dbReference type="ARBA" id="ARBA00022679"/>
    </source>
</evidence>
<feature type="binding site" evidence="19">
    <location>
        <begin position="41"/>
        <end position="43"/>
    </location>
    <ligand>
        <name>GTP</name>
        <dbReference type="ChEBI" id="CHEBI:37565"/>
    </ligand>
</feature>
<comment type="pathway">
    <text evidence="6">Cofactor biosynthesis; adenosylcobalamin biosynthesis; adenosylcobalamin from cob(II)yrinate a,c-diamide: step 5/7.</text>
</comment>
<protein>
    <recommendedName>
        <fullName evidence="16">Adenosylcobinamide kinase</fullName>
        <ecNumber evidence="8">2.7.1.156</ecNumber>
        <ecNumber evidence="9">2.7.7.62</ecNumber>
    </recommendedName>
    <alternativeName>
        <fullName evidence="17">Adenosylcobinamide-phosphate guanylyltransferase</fullName>
    </alternativeName>
</protein>
<comment type="function">
    <text evidence="4">Catalyzes ATP-dependent phosphorylation of adenosylcobinamide and addition of GMP to adenosylcobinamide phosphate.</text>
</comment>
<evidence type="ECO:0000256" key="10">
    <source>
        <dbReference type="ARBA" id="ARBA00022573"/>
    </source>
</evidence>
<dbReference type="EC" id="2.7.7.62" evidence="9"/>
<dbReference type="PIRSF" id="PIRSF006135">
    <property type="entry name" value="CobU"/>
    <property type="match status" value="1"/>
</dbReference>
<keyword evidence="13 20" id="KW-0418">Kinase</keyword>
<gene>
    <name evidence="20" type="ORF">BME96_05420</name>
</gene>
<sequence>MEEGRMILISGGVRSGKSAFAEKIATDLHLQSPNTKLHYIACGVASDKEMMERILRHQKDRHASDVYWETWECAYDVYEIASSFGKTDILVLDCVTTLLNNYLFLREMEDAEQVIQQIWKDVSNLRKTGAAIILVSNEVVHEIPSSTELVQRYQYILGKLHQRIVGEADSAYLVEAGIPVCMKGERG</sequence>
<organism evidence="20 21">
    <name type="scientific">Virgibacillus halodenitrificans</name>
    <name type="common">Bacillus halodenitrificans</name>
    <dbReference type="NCBI Taxonomy" id="1482"/>
    <lineage>
        <taxon>Bacteria</taxon>
        <taxon>Bacillati</taxon>
        <taxon>Bacillota</taxon>
        <taxon>Bacilli</taxon>
        <taxon>Bacillales</taxon>
        <taxon>Bacillaceae</taxon>
        <taxon>Virgibacillus</taxon>
    </lineage>
</organism>
<evidence type="ECO:0000256" key="16">
    <source>
        <dbReference type="ARBA" id="ARBA00029570"/>
    </source>
</evidence>
<keyword evidence="11" id="KW-0808">Transferase</keyword>
<evidence type="ECO:0000256" key="5">
    <source>
        <dbReference type="ARBA" id="ARBA00004692"/>
    </source>
</evidence>
<name>A0AAC9IXX1_VIRHA</name>
<dbReference type="Pfam" id="PF02283">
    <property type="entry name" value="CobU"/>
    <property type="match status" value="1"/>
</dbReference>
<dbReference type="SUPFAM" id="SSF52540">
    <property type="entry name" value="P-loop containing nucleoside triphosphate hydrolases"/>
    <property type="match status" value="1"/>
</dbReference>
<evidence type="ECO:0000256" key="8">
    <source>
        <dbReference type="ARBA" id="ARBA00012016"/>
    </source>
</evidence>
<dbReference type="Gene3D" id="3.40.50.300">
    <property type="entry name" value="P-loop containing nucleotide triphosphate hydrolases"/>
    <property type="match status" value="1"/>
</dbReference>
<evidence type="ECO:0000256" key="12">
    <source>
        <dbReference type="ARBA" id="ARBA00022741"/>
    </source>
</evidence>
<dbReference type="GO" id="GO:0008820">
    <property type="term" value="F:cobinamide phosphate guanylyltransferase activity"/>
    <property type="evidence" value="ECO:0007669"/>
    <property type="project" value="UniProtKB-EC"/>
</dbReference>
<evidence type="ECO:0000256" key="18">
    <source>
        <dbReference type="PIRSR" id="PIRSR006135-1"/>
    </source>
</evidence>
<dbReference type="EC" id="2.7.1.156" evidence="8"/>
<comment type="pathway">
    <text evidence="5">Cofactor biosynthesis; adenosylcobalamin biosynthesis; adenosylcobalamin from cob(II)yrinate a,c-diamide: step 6/7.</text>
</comment>
<dbReference type="GO" id="GO:0005525">
    <property type="term" value="F:GTP binding"/>
    <property type="evidence" value="ECO:0007669"/>
    <property type="project" value="UniProtKB-KW"/>
</dbReference>
<dbReference type="GO" id="GO:0043752">
    <property type="term" value="F:adenosylcobinamide kinase activity"/>
    <property type="evidence" value="ECO:0007669"/>
    <property type="project" value="UniProtKB-EC"/>
</dbReference>
<dbReference type="EMBL" id="CP017962">
    <property type="protein sequence ID" value="APC47638.1"/>
    <property type="molecule type" value="Genomic_DNA"/>
</dbReference>
<reference evidence="20 21" key="1">
    <citation type="submission" date="2016-11" db="EMBL/GenBank/DDBJ databases">
        <title>Complete genome sequencing of Virgibacillus halodenitrificans PDB-F2.</title>
        <authorList>
            <person name="Sun Z."/>
            <person name="Zhou Y."/>
            <person name="Li H."/>
        </authorList>
    </citation>
    <scope>NUCLEOTIDE SEQUENCE [LARGE SCALE GENOMIC DNA]</scope>
    <source>
        <strain evidence="20 21">PDB-F2</strain>
    </source>
</reference>
<evidence type="ECO:0000256" key="4">
    <source>
        <dbReference type="ARBA" id="ARBA00003889"/>
    </source>
</evidence>
<feature type="active site" description="GMP-histidine intermediate" evidence="18">
    <location>
        <position position="57"/>
    </location>
</feature>
<evidence type="ECO:0000256" key="2">
    <source>
        <dbReference type="ARBA" id="ARBA00000711"/>
    </source>
</evidence>
<accession>A0AAC9IXX1</accession>
<dbReference type="InterPro" id="IPR003203">
    <property type="entry name" value="CobU/CobP"/>
</dbReference>
<evidence type="ECO:0000256" key="1">
    <source>
        <dbReference type="ARBA" id="ARBA00000312"/>
    </source>
</evidence>
<evidence type="ECO:0000256" key="19">
    <source>
        <dbReference type="PIRSR" id="PIRSR006135-2"/>
    </source>
</evidence>
<dbReference type="Proteomes" id="UP000182945">
    <property type="component" value="Chromosome"/>
</dbReference>
<evidence type="ECO:0000256" key="17">
    <source>
        <dbReference type="ARBA" id="ARBA00030571"/>
    </source>
</evidence>
<comment type="catalytic activity">
    <reaction evidence="1">
        <text>adenosylcob(III)inamide + ATP = adenosylcob(III)inamide phosphate + ADP + H(+)</text>
        <dbReference type="Rhea" id="RHEA:15769"/>
        <dbReference type="ChEBI" id="CHEBI:2480"/>
        <dbReference type="ChEBI" id="CHEBI:15378"/>
        <dbReference type="ChEBI" id="CHEBI:30616"/>
        <dbReference type="ChEBI" id="CHEBI:58502"/>
        <dbReference type="ChEBI" id="CHEBI:456216"/>
        <dbReference type="EC" id="2.7.1.156"/>
    </reaction>
</comment>
<dbReference type="KEGG" id="vhl:BME96_05420"/>
<comment type="catalytic activity">
    <reaction evidence="3">
        <text>adenosylcob(III)inamide + GTP = adenosylcob(III)inamide phosphate + GDP + H(+)</text>
        <dbReference type="Rhea" id="RHEA:15765"/>
        <dbReference type="ChEBI" id="CHEBI:2480"/>
        <dbReference type="ChEBI" id="CHEBI:15378"/>
        <dbReference type="ChEBI" id="CHEBI:37565"/>
        <dbReference type="ChEBI" id="CHEBI:58189"/>
        <dbReference type="ChEBI" id="CHEBI:58502"/>
        <dbReference type="EC" id="2.7.1.156"/>
    </reaction>
</comment>
<keyword evidence="10" id="KW-0169">Cobalamin biosynthesis</keyword>
<keyword evidence="12 19" id="KW-0547">Nucleotide-binding</keyword>
<evidence type="ECO:0000313" key="21">
    <source>
        <dbReference type="Proteomes" id="UP000182945"/>
    </source>
</evidence>
<dbReference type="InterPro" id="IPR027417">
    <property type="entry name" value="P-loop_NTPase"/>
</dbReference>
<evidence type="ECO:0000256" key="6">
    <source>
        <dbReference type="ARBA" id="ARBA00005159"/>
    </source>
</evidence>
<keyword evidence="14" id="KW-0067">ATP-binding</keyword>
<evidence type="ECO:0000256" key="3">
    <source>
        <dbReference type="ARBA" id="ARBA00001522"/>
    </source>
</evidence>
<dbReference type="CDD" id="cd00544">
    <property type="entry name" value="CobU"/>
    <property type="match status" value="1"/>
</dbReference>
<dbReference type="AlphaFoldDB" id="A0AAC9IXX1"/>
<feature type="binding site" evidence="19">
    <location>
        <begin position="11"/>
        <end position="18"/>
    </location>
    <ligand>
        <name>GTP</name>
        <dbReference type="ChEBI" id="CHEBI:37565"/>
    </ligand>
</feature>
<dbReference type="PANTHER" id="PTHR34848">
    <property type="match status" value="1"/>
</dbReference>
<dbReference type="GeneID" id="71513824"/>
<evidence type="ECO:0000256" key="9">
    <source>
        <dbReference type="ARBA" id="ARBA00012523"/>
    </source>
</evidence>
<feature type="binding site" evidence="19">
    <location>
        <position position="72"/>
    </location>
    <ligand>
        <name>GTP</name>
        <dbReference type="ChEBI" id="CHEBI:37565"/>
    </ligand>
</feature>
<dbReference type="RefSeq" id="WP_071648527.1">
    <property type="nucleotide sequence ID" value="NZ_CP017962.1"/>
</dbReference>
<evidence type="ECO:0000313" key="20">
    <source>
        <dbReference type="EMBL" id="APC47638.1"/>
    </source>
</evidence>
<evidence type="ECO:0000256" key="7">
    <source>
        <dbReference type="ARBA" id="ARBA00007490"/>
    </source>
</evidence>